<reference evidence="3" key="1">
    <citation type="submission" date="2014-04" db="EMBL/GenBank/DDBJ databases">
        <title>Evolutionary Origins and Diversification of the Mycorrhizal Mutualists.</title>
        <authorList>
            <consortium name="DOE Joint Genome Institute"/>
            <consortium name="Mycorrhizal Genomics Consortium"/>
            <person name="Kohler A."/>
            <person name="Kuo A."/>
            <person name="Nagy L.G."/>
            <person name="Floudas D."/>
            <person name="Copeland A."/>
            <person name="Barry K.W."/>
            <person name="Cichocki N."/>
            <person name="Veneault-Fourrey C."/>
            <person name="LaButti K."/>
            <person name="Lindquist E.A."/>
            <person name="Lipzen A."/>
            <person name="Lundell T."/>
            <person name="Morin E."/>
            <person name="Murat C."/>
            <person name="Riley R."/>
            <person name="Ohm R."/>
            <person name="Sun H."/>
            <person name="Tunlid A."/>
            <person name="Henrissat B."/>
            <person name="Grigoriev I.V."/>
            <person name="Hibbett D.S."/>
            <person name="Martin F."/>
        </authorList>
    </citation>
    <scope>NUCLEOTIDE SEQUENCE [LARGE SCALE GENOMIC DNA]</scope>
    <source>
        <strain evidence="3">FD-334 SS-4</strain>
    </source>
</reference>
<accession>A0A0D2PS07</accession>
<evidence type="ECO:0000313" key="2">
    <source>
        <dbReference type="EMBL" id="KJA22595.1"/>
    </source>
</evidence>
<dbReference type="Proteomes" id="UP000054270">
    <property type="component" value="Unassembled WGS sequence"/>
</dbReference>
<gene>
    <name evidence="2" type="ORF">HYPSUDRAFT_40664</name>
</gene>
<evidence type="ECO:0000256" key="1">
    <source>
        <dbReference type="SAM" id="MobiDB-lite"/>
    </source>
</evidence>
<dbReference type="AlphaFoldDB" id="A0A0D2PS07"/>
<organism evidence="2 3">
    <name type="scientific">Hypholoma sublateritium (strain FD-334 SS-4)</name>
    <dbReference type="NCBI Taxonomy" id="945553"/>
    <lineage>
        <taxon>Eukaryota</taxon>
        <taxon>Fungi</taxon>
        <taxon>Dikarya</taxon>
        <taxon>Basidiomycota</taxon>
        <taxon>Agaricomycotina</taxon>
        <taxon>Agaricomycetes</taxon>
        <taxon>Agaricomycetidae</taxon>
        <taxon>Agaricales</taxon>
        <taxon>Agaricineae</taxon>
        <taxon>Strophariaceae</taxon>
        <taxon>Hypholoma</taxon>
    </lineage>
</organism>
<proteinExistence type="predicted"/>
<sequence>MGVPHRYIIYATHSRPPKTAVPSPHPQSLATIMRAPLHRTRHGRGSAPSMHTFTFAGVPHAH</sequence>
<keyword evidence="3" id="KW-1185">Reference proteome</keyword>
<dbReference type="EMBL" id="KN817548">
    <property type="protein sequence ID" value="KJA22595.1"/>
    <property type="molecule type" value="Genomic_DNA"/>
</dbReference>
<feature type="region of interest" description="Disordered" evidence="1">
    <location>
        <begin position="39"/>
        <end position="62"/>
    </location>
</feature>
<protein>
    <submittedName>
        <fullName evidence="2">Uncharacterized protein</fullName>
    </submittedName>
</protein>
<evidence type="ECO:0000313" key="3">
    <source>
        <dbReference type="Proteomes" id="UP000054270"/>
    </source>
</evidence>
<name>A0A0D2PS07_HYPSF</name>